<name>A0A9Q0LJP7_ANAIG</name>
<dbReference type="InterPro" id="IPR013767">
    <property type="entry name" value="PAS_fold"/>
</dbReference>
<dbReference type="GO" id="GO:0006355">
    <property type="term" value="P:regulation of DNA-templated transcription"/>
    <property type="evidence" value="ECO:0007669"/>
    <property type="project" value="InterPro"/>
</dbReference>
<keyword evidence="4" id="KW-1185">Reference proteome</keyword>
<dbReference type="InterPro" id="IPR000014">
    <property type="entry name" value="PAS"/>
</dbReference>
<dbReference type="InterPro" id="IPR035965">
    <property type="entry name" value="PAS-like_dom_sf"/>
</dbReference>
<reference evidence="3" key="1">
    <citation type="submission" date="2022-10" db="EMBL/GenBank/DDBJ databases">
        <title>Novel sulphate-reducing endosymbionts in the free-living metamonad Anaeramoeba.</title>
        <authorList>
            <person name="Jerlstrom-Hultqvist J."/>
            <person name="Cepicka I."/>
            <person name="Gallot-Lavallee L."/>
            <person name="Salas-Leiva D."/>
            <person name="Curtis B.A."/>
            <person name="Zahonova K."/>
            <person name="Pipaliya S."/>
            <person name="Dacks J."/>
            <person name="Roger A.J."/>
        </authorList>
    </citation>
    <scope>NUCLEOTIDE SEQUENCE</scope>
    <source>
        <strain evidence="3">BMAN</strain>
    </source>
</reference>
<dbReference type="SMART" id="SM00091">
    <property type="entry name" value="PAS"/>
    <property type="match status" value="1"/>
</dbReference>
<accession>A0A9Q0LJP7</accession>
<gene>
    <name evidence="3" type="ORF">M0811_08506</name>
</gene>
<evidence type="ECO:0000313" key="3">
    <source>
        <dbReference type="EMBL" id="KAJ5073669.1"/>
    </source>
</evidence>
<protein>
    <submittedName>
        <fullName evidence="3">A-type inclusion protein</fullName>
    </submittedName>
</protein>
<dbReference type="AlphaFoldDB" id="A0A9Q0LJP7"/>
<sequence>MGNAKSKKVIKKSKIKHYFQTIREAPEPIVVVDENDFCIEANDLFAKMLGLTSRLDLLNKQMDPNFSPDFQPQFNKSSREAAQQVIAKTLQSPDGTHDLFWLHKDTKGKDVWIHGYLTIINLKGKIAVQCVAKPIPNPLKHRLSDPPKVDPSLYRIDPEFVQQTSQDTQTKEEEERRNSLGLNLESESKSTTSSGEKSPNFLMALDFEEDNEMLFENKLSEIKTDATFSQNLESQISLIKKLNELHQIFKNEISTRNKIISNLIEKFNIQQQKSQNQIQELEKLWQNSFNIKEKKYSTNLIELFWEQKKINETICEIIGIDDLKN</sequence>
<evidence type="ECO:0000256" key="1">
    <source>
        <dbReference type="SAM" id="MobiDB-lite"/>
    </source>
</evidence>
<dbReference type="NCBIfam" id="TIGR00229">
    <property type="entry name" value="sensory_box"/>
    <property type="match status" value="1"/>
</dbReference>
<proteinExistence type="predicted"/>
<feature type="domain" description="PAS" evidence="2">
    <location>
        <begin position="16"/>
        <end position="83"/>
    </location>
</feature>
<dbReference type="Proteomes" id="UP001149090">
    <property type="component" value="Unassembled WGS sequence"/>
</dbReference>
<dbReference type="Pfam" id="PF00989">
    <property type="entry name" value="PAS"/>
    <property type="match status" value="1"/>
</dbReference>
<feature type="compositionally biased region" description="Low complexity" evidence="1">
    <location>
        <begin position="189"/>
        <end position="198"/>
    </location>
</feature>
<evidence type="ECO:0000313" key="4">
    <source>
        <dbReference type="Proteomes" id="UP001149090"/>
    </source>
</evidence>
<dbReference type="SUPFAM" id="SSF55785">
    <property type="entry name" value="PYP-like sensor domain (PAS domain)"/>
    <property type="match status" value="1"/>
</dbReference>
<dbReference type="Gene3D" id="3.30.450.20">
    <property type="entry name" value="PAS domain"/>
    <property type="match status" value="1"/>
</dbReference>
<feature type="region of interest" description="Disordered" evidence="1">
    <location>
        <begin position="161"/>
        <end position="199"/>
    </location>
</feature>
<evidence type="ECO:0000259" key="2">
    <source>
        <dbReference type="SMART" id="SM00091"/>
    </source>
</evidence>
<comment type="caution">
    <text evidence="3">The sequence shown here is derived from an EMBL/GenBank/DDBJ whole genome shotgun (WGS) entry which is preliminary data.</text>
</comment>
<dbReference type="CDD" id="cd00130">
    <property type="entry name" value="PAS"/>
    <property type="match status" value="1"/>
</dbReference>
<dbReference type="EMBL" id="JAPDFW010000073">
    <property type="protein sequence ID" value="KAJ5073669.1"/>
    <property type="molecule type" value="Genomic_DNA"/>
</dbReference>
<organism evidence="3 4">
    <name type="scientific">Anaeramoeba ignava</name>
    <name type="common">Anaerobic marine amoeba</name>
    <dbReference type="NCBI Taxonomy" id="1746090"/>
    <lineage>
        <taxon>Eukaryota</taxon>
        <taxon>Metamonada</taxon>
        <taxon>Anaeramoebidae</taxon>
        <taxon>Anaeramoeba</taxon>
    </lineage>
</organism>
<feature type="compositionally biased region" description="Basic and acidic residues" evidence="1">
    <location>
        <begin position="169"/>
        <end position="178"/>
    </location>
</feature>